<dbReference type="GO" id="GO:0000287">
    <property type="term" value="F:magnesium ion binding"/>
    <property type="evidence" value="ECO:0007669"/>
    <property type="project" value="InterPro"/>
</dbReference>
<dbReference type="GO" id="GO:0008897">
    <property type="term" value="F:holo-[acyl-carrier-protein] synthase activity"/>
    <property type="evidence" value="ECO:0007669"/>
    <property type="project" value="InterPro"/>
</dbReference>
<organism evidence="3 4">
    <name type="scientific">Candidatus Synechococcus spongiarum LMB bulk15N</name>
    <dbReference type="NCBI Taxonomy" id="1943583"/>
    <lineage>
        <taxon>Bacteria</taxon>
        <taxon>Bacillati</taxon>
        <taxon>Cyanobacteriota</taxon>
        <taxon>Cyanophyceae</taxon>
        <taxon>Synechococcales</taxon>
        <taxon>Synechococcaceae</taxon>
        <taxon>Synechococcus</taxon>
    </lineage>
</organism>
<sequence length="232" mass="26513">MILWLSPLDERQHRPEWLQPAEREALKDLSPQRAQEVLRSRVLLRRLAARILGCVPQAAPLRADPGQPPRLRPAQGWHLGLSHSRGAALVAMARQPLGIDLEASNRPVTPALARRFFSSREADALDAMEREHGPQWMQRRRLACWLAKESLCKLLDQPLLPILKAWRYDPDRQALTHLRGRRIPCRVGSSGQWSWGCCTLTPARFSFWSGAVLPEAEPGARRRVREHVRKDH</sequence>
<dbReference type="RefSeq" id="WP_180374342.1">
    <property type="nucleotide sequence ID" value="NZ_MWLE01000049.1"/>
</dbReference>
<dbReference type="EMBL" id="MWLE01000049">
    <property type="protein sequence ID" value="OOV35533.1"/>
    <property type="molecule type" value="Genomic_DNA"/>
</dbReference>
<dbReference type="Proteomes" id="UP000242590">
    <property type="component" value="Unassembled WGS sequence"/>
</dbReference>
<evidence type="ECO:0000313" key="4">
    <source>
        <dbReference type="Proteomes" id="UP000242590"/>
    </source>
</evidence>
<proteinExistence type="predicted"/>
<evidence type="ECO:0000259" key="2">
    <source>
        <dbReference type="Pfam" id="PF01648"/>
    </source>
</evidence>
<comment type="caution">
    <text evidence="3">The sequence shown here is derived from an EMBL/GenBank/DDBJ whole genome shotgun (WGS) entry which is preliminary data.</text>
</comment>
<dbReference type="AlphaFoldDB" id="A0A1T1D4I4"/>
<accession>A0A1T1D4I4</accession>
<feature type="domain" description="4'-phosphopantetheinyl transferase" evidence="2">
    <location>
        <begin position="96"/>
        <end position="167"/>
    </location>
</feature>
<dbReference type="InterPro" id="IPR037143">
    <property type="entry name" value="4-PPantetheinyl_Trfase_dom_sf"/>
</dbReference>
<dbReference type="Gene3D" id="3.90.470.20">
    <property type="entry name" value="4'-phosphopantetheinyl transferase domain"/>
    <property type="match status" value="1"/>
</dbReference>
<name>A0A1T1D4I4_9SYNE</name>
<protein>
    <recommendedName>
        <fullName evidence="2">4'-phosphopantetheinyl transferase domain-containing protein</fullName>
    </recommendedName>
</protein>
<dbReference type="InterPro" id="IPR008278">
    <property type="entry name" value="4-PPantetheinyl_Trfase_dom"/>
</dbReference>
<evidence type="ECO:0000256" key="1">
    <source>
        <dbReference type="ARBA" id="ARBA00022679"/>
    </source>
</evidence>
<evidence type="ECO:0000313" key="3">
    <source>
        <dbReference type="EMBL" id="OOV35533.1"/>
    </source>
</evidence>
<dbReference type="SUPFAM" id="SSF56214">
    <property type="entry name" value="4'-phosphopantetheinyl transferase"/>
    <property type="match status" value="2"/>
</dbReference>
<keyword evidence="1" id="KW-0808">Transferase</keyword>
<reference evidence="3 4" key="1">
    <citation type="submission" date="2017-02" db="EMBL/GenBank/DDBJ databases">
        <title>Draft Genome Sequences of 'Candidatus Synechococcus spongiarum', Cyanobacterial Symbionts of the Mediterranean Sponge Aplysina aerophoba from two locations.</title>
        <authorList>
            <person name="Slaby B.M."/>
            <person name="Hentschel U."/>
        </authorList>
    </citation>
    <scope>NUCLEOTIDE SEQUENCE [LARGE SCALE GENOMIC DNA]</scope>
    <source>
        <strain evidence="3">LMB bulk15N</strain>
    </source>
</reference>
<gene>
    <name evidence="3" type="ORF">BV53_03655</name>
</gene>
<dbReference type="Pfam" id="PF01648">
    <property type="entry name" value="ACPS"/>
    <property type="match status" value="1"/>
</dbReference>